<evidence type="ECO:0000313" key="4">
    <source>
        <dbReference type="Proteomes" id="UP000295215"/>
    </source>
</evidence>
<evidence type="ECO:0000256" key="1">
    <source>
        <dbReference type="SAM" id="SignalP"/>
    </source>
</evidence>
<evidence type="ECO:0000259" key="2">
    <source>
        <dbReference type="Pfam" id="PF03724"/>
    </source>
</evidence>
<dbReference type="RefSeq" id="WP_166666153.1">
    <property type="nucleotide sequence ID" value="NZ_SOAG01000001.1"/>
</dbReference>
<keyword evidence="4" id="KW-1185">Reference proteome</keyword>
<dbReference type="Gene3D" id="2.40.128.270">
    <property type="match status" value="1"/>
</dbReference>
<dbReference type="PANTHER" id="PTHR35535:SF2">
    <property type="entry name" value="DUF306 DOMAIN-CONTAINING PROTEIN"/>
    <property type="match status" value="1"/>
</dbReference>
<evidence type="ECO:0000313" key="3">
    <source>
        <dbReference type="EMBL" id="TDS66205.1"/>
    </source>
</evidence>
<organism evidence="3 4">
    <name type="scientific">Myroides indicus</name>
    <dbReference type="NCBI Taxonomy" id="1323422"/>
    <lineage>
        <taxon>Bacteria</taxon>
        <taxon>Pseudomonadati</taxon>
        <taxon>Bacteroidota</taxon>
        <taxon>Flavobacteriia</taxon>
        <taxon>Flavobacteriales</taxon>
        <taxon>Flavobacteriaceae</taxon>
        <taxon>Myroides</taxon>
    </lineage>
</organism>
<accession>A0A4R7FC14</accession>
<dbReference type="PANTHER" id="PTHR35535">
    <property type="entry name" value="HEAT SHOCK PROTEIN HSLJ"/>
    <property type="match status" value="1"/>
</dbReference>
<dbReference type="Proteomes" id="UP000295215">
    <property type="component" value="Unassembled WGS sequence"/>
</dbReference>
<comment type="caution">
    <text evidence="3">The sequence shown here is derived from an EMBL/GenBank/DDBJ whole genome shotgun (WGS) entry which is preliminary data.</text>
</comment>
<proteinExistence type="predicted"/>
<feature type="chain" id="PRO_5021009629" evidence="1">
    <location>
        <begin position="23"/>
        <end position="155"/>
    </location>
</feature>
<feature type="domain" description="DUF306" evidence="2">
    <location>
        <begin position="39"/>
        <end position="145"/>
    </location>
</feature>
<sequence length="155" mass="16881">MKKSLLVAVCGVFLLTVGCKTAQNAQQKSEHTMSQKGENLEGTWELAAITTPETSGKSLTELYPNKIPMLVFETKENKVYGNDGCNNLSGVYDAKSDNGIKIGDKLASTLMFCNGVADRAFMDGLNSVTKFDIQGDELLFISGDIVVMKFVKQNK</sequence>
<gene>
    <name evidence="3" type="ORF">C8P70_101101</name>
</gene>
<keyword evidence="3" id="KW-0346">Stress response</keyword>
<name>A0A4R7FC14_9FLAO</name>
<dbReference type="PROSITE" id="PS51257">
    <property type="entry name" value="PROKAR_LIPOPROTEIN"/>
    <property type="match status" value="1"/>
</dbReference>
<dbReference type="InterPro" id="IPR038670">
    <property type="entry name" value="HslJ-like_sf"/>
</dbReference>
<feature type="signal peptide" evidence="1">
    <location>
        <begin position="1"/>
        <end position="22"/>
    </location>
</feature>
<dbReference type="Pfam" id="PF03724">
    <property type="entry name" value="META"/>
    <property type="match status" value="1"/>
</dbReference>
<protein>
    <submittedName>
        <fullName evidence="3">Heat shock protein HslJ</fullName>
    </submittedName>
</protein>
<dbReference type="EMBL" id="SOAG01000001">
    <property type="protein sequence ID" value="TDS66205.1"/>
    <property type="molecule type" value="Genomic_DNA"/>
</dbReference>
<keyword evidence="1" id="KW-0732">Signal</keyword>
<dbReference type="InterPro" id="IPR005184">
    <property type="entry name" value="DUF306_Meta_HslJ"/>
</dbReference>
<reference evidence="3 4" key="1">
    <citation type="submission" date="2019-03" db="EMBL/GenBank/DDBJ databases">
        <title>Genomic Encyclopedia of Archaeal and Bacterial Type Strains, Phase II (KMG-II): from individual species to whole genera.</title>
        <authorList>
            <person name="Goeker M."/>
        </authorList>
    </citation>
    <scope>NUCLEOTIDE SEQUENCE [LARGE SCALE GENOMIC DNA]</scope>
    <source>
        <strain evidence="3 4">DSM 28213</strain>
    </source>
</reference>
<dbReference type="AlphaFoldDB" id="A0A4R7FC14"/>
<dbReference type="InterPro" id="IPR053147">
    <property type="entry name" value="Hsp_HslJ-like"/>
</dbReference>